<dbReference type="Proteomes" id="UP000317617">
    <property type="component" value="Unassembled WGS sequence"/>
</dbReference>
<name>A0A4Y3TRC1_9PROT</name>
<dbReference type="PANTHER" id="PTHR30469:SF15">
    <property type="entry name" value="HLYD FAMILY OF SECRETION PROTEINS"/>
    <property type="match status" value="1"/>
</dbReference>
<accession>A0A4Y3TRC1</accession>
<dbReference type="SUPFAM" id="SSF111369">
    <property type="entry name" value="HlyD-like secretion proteins"/>
    <property type="match status" value="1"/>
</dbReference>
<evidence type="ECO:0000313" key="2">
    <source>
        <dbReference type="EMBL" id="GEB83560.1"/>
    </source>
</evidence>
<dbReference type="Gene3D" id="2.40.50.100">
    <property type="match status" value="1"/>
</dbReference>
<comment type="similarity">
    <text evidence="1">Belongs to the membrane fusion protein (MFP) (TC 8.A.1) family.</text>
</comment>
<dbReference type="Gene3D" id="2.40.30.170">
    <property type="match status" value="1"/>
</dbReference>
<evidence type="ECO:0000256" key="1">
    <source>
        <dbReference type="ARBA" id="ARBA00009477"/>
    </source>
</evidence>
<reference evidence="2 3" key="1">
    <citation type="submission" date="2019-06" db="EMBL/GenBank/DDBJ databases">
        <title>Whole genome shotgun sequence of Acetobacter orleanensis NBRC 13752.</title>
        <authorList>
            <person name="Hosoyama A."/>
            <person name="Uohara A."/>
            <person name="Ohji S."/>
            <person name="Ichikawa N."/>
        </authorList>
    </citation>
    <scope>NUCLEOTIDE SEQUENCE [LARGE SCALE GENOMIC DNA]</scope>
    <source>
        <strain evidence="2 3">NBRC 13752</strain>
    </source>
</reference>
<proteinExistence type="inferred from homology"/>
<evidence type="ECO:0000313" key="3">
    <source>
        <dbReference type="Proteomes" id="UP000317617"/>
    </source>
</evidence>
<dbReference type="Gene3D" id="1.10.287.470">
    <property type="entry name" value="Helix hairpin bin"/>
    <property type="match status" value="1"/>
</dbReference>
<sequence length="279" mass="29614">MKTGDKVARGQPLAQLNQTDVIASAGEANGDLLVAKTALKGAYDTRARTSGLDRDGALSPFEVEQKRNAVDTAQGRMLTASARAQQFEADIRDGILRASENGTITQIVAYPGTVVTSGAPIMHMDSAQAEIRLKIPETAQVSEDVTLLPTADTAPPIKARLSRVAPDVDVATHLHDVFYTPDTPPDLPLNAGVTILTHALSQQVRIPRTSLVMGEGAQAALWLMTPDGGHVTRRTVTVVSLEGADAIVSDVSPNTPIVSVGATRLHEGEAVQPNYVRYR</sequence>
<comment type="caution">
    <text evidence="2">The sequence shown here is derived from an EMBL/GenBank/DDBJ whole genome shotgun (WGS) entry which is preliminary data.</text>
</comment>
<dbReference type="PANTHER" id="PTHR30469">
    <property type="entry name" value="MULTIDRUG RESISTANCE PROTEIN MDTA"/>
    <property type="match status" value="1"/>
</dbReference>
<dbReference type="GO" id="GO:0015562">
    <property type="term" value="F:efflux transmembrane transporter activity"/>
    <property type="evidence" value="ECO:0007669"/>
    <property type="project" value="TreeGrafter"/>
</dbReference>
<organism evidence="2 3">
    <name type="scientific">Acetobacter orleanensis</name>
    <dbReference type="NCBI Taxonomy" id="104099"/>
    <lineage>
        <taxon>Bacteria</taxon>
        <taxon>Pseudomonadati</taxon>
        <taxon>Pseudomonadota</taxon>
        <taxon>Alphaproteobacteria</taxon>
        <taxon>Acetobacterales</taxon>
        <taxon>Acetobacteraceae</taxon>
        <taxon>Acetobacter</taxon>
    </lineage>
</organism>
<keyword evidence="3" id="KW-1185">Reference proteome</keyword>
<dbReference type="GO" id="GO:1990281">
    <property type="term" value="C:efflux pump complex"/>
    <property type="evidence" value="ECO:0007669"/>
    <property type="project" value="TreeGrafter"/>
</dbReference>
<protein>
    <recommendedName>
        <fullName evidence="4">RND efflux pump membrane fusion protein barrel-sandwich domain-containing protein</fullName>
    </recommendedName>
</protein>
<dbReference type="NCBIfam" id="TIGR01730">
    <property type="entry name" value="RND_mfp"/>
    <property type="match status" value="1"/>
</dbReference>
<dbReference type="STRING" id="104099.AD949_04035"/>
<dbReference type="InterPro" id="IPR006143">
    <property type="entry name" value="RND_pump_MFP"/>
</dbReference>
<evidence type="ECO:0008006" key="4">
    <source>
        <dbReference type="Google" id="ProtNLM"/>
    </source>
</evidence>
<gene>
    <name evidence="2" type="ORF">AOR01nite_20370</name>
</gene>
<dbReference type="EMBL" id="BJMU01000013">
    <property type="protein sequence ID" value="GEB83560.1"/>
    <property type="molecule type" value="Genomic_DNA"/>
</dbReference>
<dbReference type="Gene3D" id="2.40.420.20">
    <property type="match status" value="1"/>
</dbReference>
<dbReference type="AlphaFoldDB" id="A0A4Y3TRC1"/>